<dbReference type="GO" id="GO:0016616">
    <property type="term" value="F:oxidoreductase activity, acting on the CH-OH group of donors, NAD or NADP as acceptor"/>
    <property type="evidence" value="ECO:0007669"/>
    <property type="project" value="InterPro"/>
</dbReference>
<reference evidence="7 8" key="1">
    <citation type="submission" date="2018-04" db="EMBL/GenBank/DDBJ databases">
        <title>Subsurface microbial communities from deep shales in Ohio and West Virginia, USA.</title>
        <authorList>
            <person name="Wrighton K."/>
        </authorList>
    </citation>
    <scope>NUCLEOTIDE SEQUENCE [LARGE SCALE GENOMIC DNA]</scope>
    <source>
        <strain evidence="7 8">WC1</strain>
    </source>
</reference>
<dbReference type="PANTHER" id="PTHR43761">
    <property type="entry name" value="D-ISOMER SPECIFIC 2-HYDROXYACID DEHYDROGENASE FAMILY PROTEIN (AFU_ORTHOLOGUE AFUA_1G13630)"/>
    <property type="match status" value="1"/>
</dbReference>
<evidence type="ECO:0000256" key="2">
    <source>
        <dbReference type="ARBA" id="ARBA00023002"/>
    </source>
</evidence>
<dbReference type="InterPro" id="IPR029752">
    <property type="entry name" value="D-isomer_DH_CS1"/>
</dbReference>
<dbReference type="Proteomes" id="UP000244089">
    <property type="component" value="Unassembled WGS sequence"/>
</dbReference>
<keyword evidence="3" id="KW-0520">NAD</keyword>
<dbReference type="InterPro" id="IPR006140">
    <property type="entry name" value="D-isomer_DH_NAD-bd"/>
</dbReference>
<comment type="similarity">
    <text evidence="1 4">Belongs to the D-isomer specific 2-hydroxyacid dehydrogenase family.</text>
</comment>
<dbReference type="InterPro" id="IPR050418">
    <property type="entry name" value="D-iso_2-hydroxyacid_DH_PdxB"/>
</dbReference>
<proteinExistence type="inferred from homology"/>
<evidence type="ECO:0000313" key="7">
    <source>
        <dbReference type="EMBL" id="PTW02158.1"/>
    </source>
</evidence>
<dbReference type="Pfam" id="PF00389">
    <property type="entry name" value="2-Hacid_dh"/>
    <property type="match status" value="1"/>
</dbReference>
<dbReference type="GO" id="GO:0051287">
    <property type="term" value="F:NAD binding"/>
    <property type="evidence" value="ECO:0007669"/>
    <property type="project" value="InterPro"/>
</dbReference>
<comment type="caution">
    <text evidence="7">The sequence shown here is derived from an EMBL/GenBank/DDBJ whole genome shotgun (WGS) entry which is preliminary data.</text>
</comment>
<feature type="domain" description="D-isomer specific 2-hydroxyacid dehydrogenase catalytic" evidence="5">
    <location>
        <begin position="19"/>
        <end position="323"/>
    </location>
</feature>
<evidence type="ECO:0000256" key="4">
    <source>
        <dbReference type="RuleBase" id="RU003719"/>
    </source>
</evidence>
<protein>
    <submittedName>
        <fullName evidence="7">Glycerate dehydrogenase</fullName>
    </submittedName>
</protein>
<dbReference type="Pfam" id="PF02826">
    <property type="entry name" value="2-Hacid_dh_C"/>
    <property type="match status" value="1"/>
</dbReference>
<evidence type="ECO:0000259" key="5">
    <source>
        <dbReference type="Pfam" id="PF00389"/>
    </source>
</evidence>
<dbReference type="CDD" id="cd12162">
    <property type="entry name" value="2-Hacid_dh_4"/>
    <property type="match status" value="1"/>
</dbReference>
<evidence type="ECO:0000256" key="1">
    <source>
        <dbReference type="ARBA" id="ARBA00005854"/>
    </source>
</evidence>
<feature type="domain" description="D-isomer specific 2-hydroxyacid dehydrogenase NAD-binding" evidence="6">
    <location>
        <begin position="107"/>
        <end position="292"/>
    </location>
</feature>
<dbReference type="Gene3D" id="3.40.50.720">
    <property type="entry name" value="NAD(P)-binding Rossmann-like Domain"/>
    <property type="match status" value="2"/>
</dbReference>
<evidence type="ECO:0000259" key="6">
    <source>
        <dbReference type="Pfam" id="PF02826"/>
    </source>
</evidence>
<dbReference type="SUPFAM" id="SSF51735">
    <property type="entry name" value="NAD(P)-binding Rossmann-fold domains"/>
    <property type="match status" value="1"/>
</dbReference>
<dbReference type="InterPro" id="IPR006139">
    <property type="entry name" value="D-isomer_2_OHA_DH_cat_dom"/>
</dbReference>
<evidence type="ECO:0000256" key="3">
    <source>
        <dbReference type="ARBA" id="ARBA00023027"/>
    </source>
</evidence>
<sequence length="323" mass="35254">MQIVVLDGFALNPGDISWEGIKKLGDVEIYERTPEEKILERAQGAAILLTNKTPLNREIIKALPELEYIGVLATGYNVVDVEAAAEDEVVVTNVPTYGTNTVAQFVLALLLETCHHVGEHNRAVKSGAWTEADDFCFWDYPLIELQGKTLGIIGFGSIGQRTAELASAFGMEIIAYDRSPEKKKADPAVKTDKVEFVDLMDLYRRSDVISLHCPQTEETEGMINKVSIAQMKEGVIIINTARGGLIVESDLAAALESGKVKTAAVDVLSTEPPAASNPLLNSEKAIVTPHIAWASLEARERLMKTVVQNLKNFLEGNPINQVN</sequence>
<dbReference type="InterPro" id="IPR036291">
    <property type="entry name" value="NAD(P)-bd_dom_sf"/>
</dbReference>
<dbReference type="RefSeq" id="WP_108138123.1">
    <property type="nucleotide sequence ID" value="NZ_QAXS01000003.1"/>
</dbReference>
<accession>A0A2T5RQD7</accession>
<dbReference type="SUPFAM" id="SSF52283">
    <property type="entry name" value="Formate/glycerate dehydrogenase catalytic domain-like"/>
    <property type="match status" value="1"/>
</dbReference>
<keyword evidence="2 4" id="KW-0560">Oxidoreductase</keyword>
<dbReference type="PROSITE" id="PS00670">
    <property type="entry name" value="D_2_HYDROXYACID_DH_2"/>
    <property type="match status" value="1"/>
</dbReference>
<dbReference type="OrthoDB" id="9805416at2"/>
<organism evidence="7 8">
    <name type="scientific">Halanaerobium saccharolyticum</name>
    <dbReference type="NCBI Taxonomy" id="43595"/>
    <lineage>
        <taxon>Bacteria</taxon>
        <taxon>Bacillati</taxon>
        <taxon>Bacillota</taxon>
        <taxon>Clostridia</taxon>
        <taxon>Halanaerobiales</taxon>
        <taxon>Halanaerobiaceae</taxon>
        <taxon>Halanaerobium</taxon>
    </lineage>
</organism>
<evidence type="ECO:0000313" key="8">
    <source>
        <dbReference type="Proteomes" id="UP000244089"/>
    </source>
</evidence>
<dbReference type="PROSITE" id="PS00671">
    <property type="entry name" value="D_2_HYDROXYACID_DH_3"/>
    <property type="match status" value="1"/>
</dbReference>
<dbReference type="AlphaFoldDB" id="A0A2T5RQD7"/>
<gene>
    <name evidence="7" type="ORF">C8C76_10312</name>
</gene>
<name>A0A2T5RQD7_9FIRM</name>
<dbReference type="EMBL" id="QAXS01000003">
    <property type="protein sequence ID" value="PTW02158.1"/>
    <property type="molecule type" value="Genomic_DNA"/>
</dbReference>
<dbReference type="InterPro" id="IPR029753">
    <property type="entry name" value="D-isomer_DH_CS"/>
</dbReference>
<dbReference type="PROSITE" id="PS00065">
    <property type="entry name" value="D_2_HYDROXYACID_DH_1"/>
    <property type="match status" value="1"/>
</dbReference>
<dbReference type="FunFam" id="3.40.50.720:FF:000203">
    <property type="entry name" value="D-3-phosphoglycerate dehydrogenase (SerA)"/>
    <property type="match status" value="1"/>
</dbReference>
<dbReference type="PANTHER" id="PTHR43761:SF1">
    <property type="entry name" value="D-ISOMER SPECIFIC 2-HYDROXYACID DEHYDROGENASE CATALYTIC DOMAIN-CONTAINING PROTEIN-RELATED"/>
    <property type="match status" value="1"/>
</dbReference>